<protein>
    <submittedName>
        <fullName evidence="1">Uncharacterized protein</fullName>
    </submittedName>
</protein>
<evidence type="ECO:0000313" key="1">
    <source>
        <dbReference type="EMBL" id="PON78761.1"/>
    </source>
</evidence>
<dbReference type="AlphaFoldDB" id="A0A2P5DZP0"/>
<dbReference type="Proteomes" id="UP000237105">
    <property type="component" value="Unassembled WGS sequence"/>
</dbReference>
<evidence type="ECO:0000313" key="2">
    <source>
        <dbReference type="Proteomes" id="UP000237105"/>
    </source>
</evidence>
<name>A0A2P5DZP0_PARAD</name>
<gene>
    <name evidence="1" type="ORF">PanWU01x14_016600</name>
</gene>
<feature type="non-terminal residue" evidence="1">
    <location>
        <position position="1"/>
    </location>
</feature>
<dbReference type="EMBL" id="JXTB01000007">
    <property type="protein sequence ID" value="PON78761.1"/>
    <property type="molecule type" value="Genomic_DNA"/>
</dbReference>
<dbReference type="OrthoDB" id="1731868at2759"/>
<organism evidence="1 2">
    <name type="scientific">Parasponia andersonii</name>
    <name type="common">Sponia andersonii</name>
    <dbReference type="NCBI Taxonomy" id="3476"/>
    <lineage>
        <taxon>Eukaryota</taxon>
        <taxon>Viridiplantae</taxon>
        <taxon>Streptophyta</taxon>
        <taxon>Embryophyta</taxon>
        <taxon>Tracheophyta</taxon>
        <taxon>Spermatophyta</taxon>
        <taxon>Magnoliopsida</taxon>
        <taxon>eudicotyledons</taxon>
        <taxon>Gunneridae</taxon>
        <taxon>Pentapetalae</taxon>
        <taxon>rosids</taxon>
        <taxon>fabids</taxon>
        <taxon>Rosales</taxon>
        <taxon>Cannabaceae</taxon>
        <taxon>Parasponia</taxon>
    </lineage>
</organism>
<proteinExistence type="predicted"/>
<accession>A0A2P5DZP0</accession>
<sequence>ITREMNQKANELAKSTSIGVTTKYTEILLEGKNTRDPLETSACNMFATDSEDEGWMRPIT</sequence>
<comment type="caution">
    <text evidence="1">The sequence shown here is derived from an EMBL/GenBank/DDBJ whole genome shotgun (WGS) entry which is preliminary data.</text>
</comment>
<reference evidence="2" key="1">
    <citation type="submission" date="2016-06" db="EMBL/GenBank/DDBJ databases">
        <title>Parallel loss of symbiosis genes in relatives of nitrogen-fixing non-legume Parasponia.</title>
        <authorList>
            <person name="Van Velzen R."/>
            <person name="Holmer R."/>
            <person name="Bu F."/>
            <person name="Rutten L."/>
            <person name="Van Zeijl A."/>
            <person name="Liu W."/>
            <person name="Santuari L."/>
            <person name="Cao Q."/>
            <person name="Sharma T."/>
            <person name="Shen D."/>
            <person name="Roswanjaya Y."/>
            <person name="Wardhani T."/>
            <person name="Kalhor M.S."/>
            <person name="Jansen J."/>
            <person name="Van den Hoogen J."/>
            <person name="Gungor B."/>
            <person name="Hartog M."/>
            <person name="Hontelez J."/>
            <person name="Verver J."/>
            <person name="Yang W.-C."/>
            <person name="Schijlen E."/>
            <person name="Repin R."/>
            <person name="Schilthuizen M."/>
            <person name="Schranz E."/>
            <person name="Heidstra R."/>
            <person name="Miyata K."/>
            <person name="Fedorova E."/>
            <person name="Kohlen W."/>
            <person name="Bisseling T."/>
            <person name="Smit S."/>
            <person name="Geurts R."/>
        </authorList>
    </citation>
    <scope>NUCLEOTIDE SEQUENCE [LARGE SCALE GENOMIC DNA]</scope>
    <source>
        <strain evidence="2">cv. WU1-14</strain>
    </source>
</reference>
<keyword evidence="2" id="KW-1185">Reference proteome</keyword>